<evidence type="ECO:0000256" key="3">
    <source>
        <dbReference type="ARBA" id="ARBA00022840"/>
    </source>
</evidence>
<dbReference type="PANTHER" id="PTHR19211:SF14">
    <property type="entry name" value="ATP-BINDING CASSETTE SUB-FAMILY F MEMBER 1"/>
    <property type="match status" value="1"/>
</dbReference>
<sequence>MLQVQSLTVEVGGKNVVQDATFTVMARDKVGIVGRNGAGKTSMFKVLGGELDPAAGKVMRTGAYGYLSQDPRTSKEQELRSAISHILSGRNIDADLVRLEKLRIAMEESPNTKNVAKFAKAEEEFTMKGGYSADSEARSIAAGLGVKAERLDLALGVLSGGERRRIELARILFAGSDMLLLDEPTNHLDIDAKTWLLNFLRNYKGALLVISHDLELLDEAITRVIHLDRPDEDDTGVVYEYRGTYSQYKRSRAEDEARAEKKAMMQAKEVNRLQEVVDRFGAKASKATMAHSIEKRIARIESEGSGVRKKDRVLHVKFPEPPQSGITVVTTKGLSKGYGGPPVFEDVSFDLGRGERLLVLGLNGAGKTSLLRILAGATQANIGDIEWGYNVAVGYFAQEHDTIDPQQSLMWHMRRELPNGSGLTETQLRALLGMFGLQGSKVFQESGSLSGGEKTKLTLAMLMVGRNNVLLLDEPTNNLDPSSREAVAEALENWPGAIIMVSHDEDFVKRVVPTKVLLMPDGQVDYYSKEWLDLVSLS</sequence>
<reference evidence="5" key="1">
    <citation type="submission" date="2020-05" db="EMBL/GenBank/DDBJ databases">
        <authorList>
            <person name="Chiriac C."/>
            <person name="Salcher M."/>
            <person name="Ghai R."/>
            <person name="Kavagutti S V."/>
        </authorList>
    </citation>
    <scope>NUCLEOTIDE SEQUENCE</scope>
</reference>
<dbReference type="InterPro" id="IPR027417">
    <property type="entry name" value="P-loop_NTPase"/>
</dbReference>
<evidence type="ECO:0000256" key="1">
    <source>
        <dbReference type="ARBA" id="ARBA00022737"/>
    </source>
</evidence>
<keyword evidence="3" id="KW-0067">ATP-binding</keyword>
<organism evidence="5">
    <name type="scientific">freshwater metagenome</name>
    <dbReference type="NCBI Taxonomy" id="449393"/>
    <lineage>
        <taxon>unclassified sequences</taxon>
        <taxon>metagenomes</taxon>
        <taxon>ecological metagenomes</taxon>
    </lineage>
</organism>
<evidence type="ECO:0000256" key="2">
    <source>
        <dbReference type="ARBA" id="ARBA00022741"/>
    </source>
</evidence>
<dbReference type="FunFam" id="3.40.50.300:FF:000597">
    <property type="entry name" value="ABC transporter ATP-binding protein"/>
    <property type="match status" value="1"/>
</dbReference>
<gene>
    <name evidence="5" type="ORF">UFOPK1619_00133</name>
</gene>
<evidence type="ECO:0000313" key="5">
    <source>
        <dbReference type="EMBL" id="CAB4557118.1"/>
    </source>
</evidence>
<dbReference type="InterPro" id="IPR032781">
    <property type="entry name" value="ABC_tran_Xtn"/>
</dbReference>
<name>A0A6J6D5Z6_9ZZZZ</name>
<dbReference type="EMBL" id="CAEZTI010000012">
    <property type="protein sequence ID" value="CAB4557118.1"/>
    <property type="molecule type" value="Genomic_DNA"/>
</dbReference>
<dbReference type="InterPro" id="IPR003439">
    <property type="entry name" value="ABC_transporter-like_ATP-bd"/>
</dbReference>
<protein>
    <submittedName>
        <fullName evidence="5">Unannotated protein</fullName>
    </submittedName>
</protein>
<proteinExistence type="predicted"/>
<dbReference type="SUPFAM" id="SSF52540">
    <property type="entry name" value="P-loop containing nucleoside triphosphate hydrolases"/>
    <property type="match status" value="2"/>
</dbReference>
<keyword evidence="1" id="KW-0677">Repeat</keyword>
<dbReference type="GO" id="GO:0005524">
    <property type="term" value="F:ATP binding"/>
    <property type="evidence" value="ECO:0007669"/>
    <property type="project" value="UniProtKB-KW"/>
</dbReference>
<dbReference type="Pfam" id="PF12848">
    <property type="entry name" value="ABC_tran_Xtn"/>
    <property type="match status" value="1"/>
</dbReference>
<accession>A0A6J6D5Z6</accession>
<dbReference type="InterPro" id="IPR050611">
    <property type="entry name" value="ABCF"/>
</dbReference>
<dbReference type="Gene3D" id="3.40.50.300">
    <property type="entry name" value="P-loop containing nucleotide triphosphate hydrolases"/>
    <property type="match status" value="2"/>
</dbReference>
<dbReference type="CDD" id="cd03221">
    <property type="entry name" value="ABCF_EF-3"/>
    <property type="match status" value="2"/>
</dbReference>
<feature type="domain" description="ABC transporter" evidence="4">
    <location>
        <begin position="2"/>
        <end position="254"/>
    </location>
</feature>
<dbReference type="InterPro" id="IPR017871">
    <property type="entry name" value="ABC_transporter-like_CS"/>
</dbReference>
<feature type="domain" description="ABC transporter" evidence="4">
    <location>
        <begin position="329"/>
        <end position="537"/>
    </location>
</feature>
<dbReference type="PANTHER" id="PTHR19211">
    <property type="entry name" value="ATP-BINDING TRANSPORT PROTEIN-RELATED"/>
    <property type="match status" value="1"/>
</dbReference>
<dbReference type="PROSITE" id="PS00211">
    <property type="entry name" value="ABC_TRANSPORTER_1"/>
    <property type="match status" value="2"/>
</dbReference>
<dbReference type="AlphaFoldDB" id="A0A6J6D5Z6"/>
<dbReference type="PROSITE" id="PS50893">
    <property type="entry name" value="ABC_TRANSPORTER_2"/>
    <property type="match status" value="2"/>
</dbReference>
<keyword evidence="2" id="KW-0547">Nucleotide-binding</keyword>
<dbReference type="GO" id="GO:0016887">
    <property type="term" value="F:ATP hydrolysis activity"/>
    <property type="evidence" value="ECO:0007669"/>
    <property type="project" value="InterPro"/>
</dbReference>
<evidence type="ECO:0000259" key="4">
    <source>
        <dbReference type="PROSITE" id="PS50893"/>
    </source>
</evidence>
<dbReference type="FunFam" id="3.40.50.300:FF:000011">
    <property type="entry name" value="Putative ABC transporter ATP-binding component"/>
    <property type="match status" value="1"/>
</dbReference>
<dbReference type="SMART" id="SM00382">
    <property type="entry name" value="AAA"/>
    <property type="match status" value="2"/>
</dbReference>
<dbReference type="InterPro" id="IPR003593">
    <property type="entry name" value="AAA+_ATPase"/>
</dbReference>
<dbReference type="Pfam" id="PF00005">
    <property type="entry name" value="ABC_tran"/>
    <property type="match status" value="2"/>
</dbReference>